<evidence type="ECO:0000256" key="2">
    <source>
        <dbReference type="ARBA" id="ARBA00022786"/>
    </source>
</evidence>
<feature type="compositionally biased region" description="Basic residues" evidence="5">
    <location>
        <begin position="59"/>
        <end position="72"/>
    </location>
</feature>
<dbReference type="SUPFAM" id="SSF54495">
    <property type="entry name" value="UBC-like"/>
    <property type="match status" value="1"/>
</dbReference>
<gene>
    <name evidence="7" type="ORF">LSP00402_LOCUS6975</name>
</gene>
<feature type="active site" description="Glycyl thioester intermediate" evidence="3">
    <location>
        <position position="163"/>
    </location>
</feature>
<organism evidence="7">
    <name type="scientific">Lotharella oceanica</name>
    <dbReference type="NCBI Taxonomy" id="641309"/>
    <lineage>
        <taxon>Eukaryota</taxon>
        <taxon>Sar</taxon>
        <taxon>Rhizaria</taxon>
        <taxon>Cercozoa</taxon>
        <taxon>Chlorarachniophyceae</taxon>
        <taxon>Lotharella</taxon>
    </lineage>
</organism>
<dbReference type="AlphaFoldDB" id="A0A7S2TLU9"/>
<keyword evidence="4" id="KW-0067">ATP-binding</keyword>
<accession>A0A7S2TLU9</accession>
<evidence type="ECO:0000256" key="5">
    <source>
        <dbReference type="SAM" id="MobiDB-lite"/>
    </source>
</evidence>
<name>A0A7S2TLU9_9EUKA</name>
<comment type="similarity">
    <text evidence="4">Belongs to the ubiquitin-conjugating enzyme family.</text>
</comment>
<evidence type="ECO:0000256" key="4">
    <source>
        <dbReference type="RuleBase" id="RU362109"/>
    </source>
</evidence>
<evidence type="ECO:0000259" key="6">
    <source>
        <dbReference type="PROSITE" id="PS50127"/>
    </source>
</evidence>
<evidence type="ECO:0000256" key="3">
    <source>
        <dbReference type="PROSITE-ProRule" id="PRU10133"/>
    </source>
</evidence>
<dbReference type="InterPro" id="IPR000608">
    <property type="entry name" value="UBC"/>
</dbReference>
<evidence type="ECO:0000313" key="7">
    <source>
        <dbReference type="EMBL" id="CAD9758016.1"/>
    </source>
</evidence>
<dbReference type="PROSITE" id="PS50127">
    <property type="entry name" value="UBC_2"/>
    <property type="match status" value="1"/>
</dbReference>
<keyword evidence="1" id="KW-0808">Transferase</keyword>
<dbReference type="PROSITE" id="PS00183">
    <property type="entry name" value="UBC_1"/>
    <property type="match status" value="1"/>
</dbReference>
<sequence length="228" mass="25414">MSAIEPSASSAGPSAGDQKEEKVAIKSKEDLDPQRSKKRKKGSSSKNSTEANGDAPQPSRKKRKKKKAKRRGLSPSGAALKRLRKELADIIRDPPHNCSAGPRDNKNMYEWVSTIMGSEGSPYAGGVFYLNIAFPADYPFKPPKVQFVTKIYHCNIDKDGYICLDILKDNWSPALTISKVLLSITALMTDPNPGDPLRHDIAQEYVRNRVEHDKMAREWTRRYAKGVS</sequence>
<feature type="domain" description="UBC core" evidence="6">
    <location>
        <begin position="78"/>
        <end position="225"/>
    </location>
</feature>
<dbReference type="InterPro" id="IPR016135">
    <property type="entry name" value="UBQ-conjugating_enzyme/RWD"/>
</dbReference>
<protein>
    <recommendedName>
        <fullName evidence="6">UBC core domain-containing protein</fullName>
    </recommendedName>
</protein>
<feature type="region of interest" description="Disordered" evidence="5">
    <location>
        <begin position="1"/>
        <end position="78"/>
    </location>
</feature>
<dbReference type="Gene3D" id="3.10.110.10">
    <property type="entry name" value="Ubiquitin Conjugating Enzyme"/>
    <property type="match status" value="1"/>
</dbReference>
<proteinExistence type="inferred from homology"/>
<dbReference type="GO" id="GO:0016740">
    <property type="term" value="F:transferase activity"/>
    <property type="evidence" value="ECO:0007669"/>
    <property type="project" value="UniProtKB-KW"/>
</dbReference>
<keyword evidence="4" id="KW-0547">Nucleotide-binding</keyword>
<feature type="compositionally biased region" description="Basic and acidic residues" evidence="5">
    <location>
        <begin position="17"/>
        <end position="35"/>
    </location>
</feature>
<dbReference type="GO" id="GO:0005524">
    <property type="term" value="F:ATP binding"/>
    <property type="evidence" value="ECO:0007669"/>
    <property type="project" value="UniProtKB-UniRule"/>
</dbReference>
<dbReference type="InterPro" id="IPR023313">
    <property type="entry name" value="UBQ-conjugating_AS"/>
</dbReference>
<reference evidence="7" key="1">
    <citation type="submission" date="2021-01" db="EMBL/GenBank/DDBJ databases">
        <authorList>
            <person name="Corre E."/>
            <person name="Pelletier E."/>
            <person name="Niang G."/>
            <person name="Scheremetjew M."/>
            <person name="Finn R."/>
            <person name="Kale V."/>
            <person name="Holt S."/>
            <person name="Cochrane G."/>
            <person name="Meng A."/>
            <person name="Brown T."/>
            <person name="Cohen L."/>
        </authorList>
    </citation>
    <scope>NUCLEOTIDE SEQUENCE</scope>
    <source>
        <strain evidence="7">CCMP622</strain>
    </source>
</reference>
<dbReference type="FunFam" id="3.10.110.10:FF:000002">
    <property type="entry name" value="Ubiquitin-conjugating enzyme E2 D3"/>
    <property type="match status" value="1"/>
</dbReference>
<evidence type="ECO:0000256" key="1">
    <source>
        <dbReference type="ARBA" id="ARBA00022679"/>
    </source>
</evidence>
<dbReference type="Pfam" id="PF00179">
    <property type="entry name" value="UQ_con"/>
    <property type="match status" value="1"/>
</dbReference>
<keyword evidence="2 4" id="KW-0833">Ubl conjugation pathway</keyword>
<dbReference type="SMART" id="SM00212">
    <property type="entry name" value="UBCc"/>
    <property type="match status" value="1"/>
</dbReference>
<dbReference type="EMBL" id="HBHP01011269">
    <property type="protein sequence ID" value="CAD9758016.1"/>
    <property type="molecule type" value="Transcribed_RNA"/>
</dbReference>
<dbReference type="PANTHER" id="PTHR24068">
    <property type="entry name" value="UBIQUITIN-CONJUGATING ENZYME E2"/>
    <property type="match status" value="1"/>
</dbReference>
<feature type="compositionally biased region" description="Low complexity" evidence="5">
    <location>
        <begin position="1"/>
        <end position="16"/>
    </location>
</feature>